<sequence>MAASNPMRLLIDFGQGDPLTLRLKLPLGPVSVGDLLWAVFAVADAIHKRTALDLAAMGKTIGCGPGCSRCCHQLVPVSDHEAAHLAGLVRAMPEPLRRRVISRFALATNTLDQAGLITPLTGHFSTGASDAAAFRDLARRYWRLGIPCPFLEKDCCLVHPNRPMACRQYLVTSPPELCAALHTPEQNHELVLHPVDAGGALAAFSGEGLRHSRVLPLTFSLLAERAIRSEPALTLPAPVMLGRFLTLMTDCFTRRDPPLPGSDISMRD</sequence>
<gene>
    <name evidence="1" type="ORF">GKC30_01765</name>
</gene>
<dbReference type="InterPro" id="IPR005358">
    <property type="entry name" value="Puta_zinc/iron-chelating_dom"/>
</dbReference>
<name>A0A7K1KJV7_9BACT</name>
<accession>A0A7K1KJV7</accession>
<dbReference type="AlphaFoldDB" id="A0A7K1KJV7"/>
<organism evidence="1 2">
    <name type="scientific">Pseudodesulfovibrio alkaliphilus</name>
    <dbReference type="NCBI Taxonomy" id="2661613"/>
    <lineage>
        <taxon>Bacteria</taxon>
        <taxon>Pseudomonadati</taxon>
        <taxon>Thermodesulfobacteriota</taxon>
        <taxon>Desulfovibrionia</taxon>
        <taxon>Desulfovibrionales</taxon>
        <taxon>Desulfovibrionaceae</taxon>
    </lineage>
</organism>
<evidence type="ECO:0000313" key="2">
    <source>
        <dbReference type="Proteomes" id="UP000461162"/>
    </source>
</evidence>
<dbReference type="Pfam" id="PF03692">
    <property type="entry name" value="CxxCxxCC"/>
    <property type="match status" value="1"/>
</dbReference>
<keyword evidence="2" id="KW-1185">Reference proteome</keyword>
<protein>
    <submittedName>
        <fullName evidence="1">YkgJ family cysteine cluster protein</fullName>
    </submittedName>
</protein>
<comment type="caution">
    <text evidence="1">The sequence shown here is derived from an EMBL/GenBank/DDBJ whole genome shotgun (WGS) entry which is preliminary data.</text>
</comment>
<dbReference type="Proteomes" id="UP000461162">
    <property type="component" value="Unassembled WGS sequence"/>
</dbReference>
<reference evidence="1 2" key="1">
    <citation type="submission" date="2019-11" db="EMBL/GenBank/DDBJ databases">
        <title>Pseudodesulfovibrio alkaliphilus, sp. nov., an alkaliphilic sulfate-reducing bacteria from mud volcano of Taman peninsula, Russia.</title>
        <authorList>
            <person name="Frolova A."/>
            <person name="Merkel A.Y."/>
            <person name="Slobodkin A.I."/>
        </authorList>
    </citation>
    <scope>NUCLEOTIDE SEQUENCE [LARGE SCALE GENOMIC DNA]</scope>
    <source>
        <strain evidence="1 2">F-1</strain>
    </source>
</reference>
<dbReference type="EMBL" id="WODC01000001">
    <property type="protein sequence ID" value="MUM76356.1"/>
    <property type="molecule type" value="Genomic_DNA"/>
</dbReference>
<evidence type="ECO:0000313" key="1">
    <source>
        <dbReference type="EMBL" id="MUM76356.1"/>
    </source>
</evidence>
<proteinExistence type="predicted"/>